<dbReference type="CDD" id="cd13127">
    <property type="entry name" value="MATE_tuaB_like"/>
    <property type="match status" value="1"/>
</dbReference>
<comment type="subcellular location">
    <subcellularLocation>
        <location evidence="1">Cell membrane</location>
        <topology evidence="1">Multi-pass membrane protein</topology>
    </subcellularLocation>
</comment>
<feature type="transmembrane region" description="Helical" evidence="7">
    <location>
        <begin position="56"/>
        <end position="81"/>
    </location>
</feature>
<organism evidence="8 9">
    <name type="scientific">Sphingomonas yantingensis</name>
    <dbReference type="NCBI Taxonomy" id="1241761"/>
    <lineage>
        <taxon>Bacteria</taxon>
        <taxon>Pseudomonadati</taxon>
        <taxon>Pseudomonadota</taxon>
        <taxon>Alphaproteobacteria</taxon>
        <taxon>Sphingomonadales</taxon>
        <taxon>Sphingomonadaceae</taxon>
        <taxon>Sphingomonas</taxon>
    </lineage>
</organism>
<evidence type="ECO:0000256" key="3">
    <source>
        <dbReference type="ARBA" id="ARBA00022475"/>
    </source>
</evidence>
<reference evidence="8 9" key="1">
    <citation type="submission" date="2020-08" db="EMBL/GenBank/DDBJ databases">
        <title>Genomic Encyclopedia of Type Strains, Phase IV (KMG-IV): sequencing the most valuable type-strain genomes for metagenomic binning, comparative biology and taxonomic classification.</title>
        <authorList>
            <person name="Goeker M."/>
        </authorList>
    </citation>
    <scope>NUCLEOTIDE SEQUENCE [LARGE SCALE GENOMIC DNA]</scope>
    <source>
        <strain evidence="8 9">DSM 27244</strain>
    </source>
</reference>
<feature type="transmembrane region" description="Helical" evidence="7">
    <location>
        <begin position="93"/>
        <end position="118"/>
    </location>
</feature>
<protein>
    <submittedName>
        <fullName evidence="8">O-antigen/teichoic acid export membrane protein</fullName>
    </submittedName>
</protein>
<dbReference type="EMBL" id="JACIJJ010000001">
    <property type="protein sequence ID" value="MBB5696676.1"/>
    <property type="molecule type" value="Genomic_DNA"/>
</dbReference>
<feature type="transmembrane region" description="Helical" evidence="7">
    <location>
        <begin position="366"/>
        <end position="384"/>
    </location>
</feature>
<feature type="transmembrane region" description="Helical" evidence="7">
    <location>
        <begin position="303"/>
        <end position="322"/>
    </location>
</feature>
<dbReference type="Proteomes" id="UP000557739">
    <property type="component" value="Unassembled WGS sequence"/>
</dbReference>
<evidence type="ECO:0000256" key="5">
    <source>
        <dbReference type="ARBA" id="ARBA00022989"/>
    </source>
</evidence>
<comment type="similarity">
    <text evidence="2">Belongs to the polysaccharide synthase family.</text>
</comment>
<keyword evidence="4 7" id="KW-0812">Transmembrane</keyword>
<keyword evidence="5 7" id="KW-1133">Transmembrane helix</keyword>
<evidence type="ECO:0000313" key="8">
    <source>
        <dbReference type="EMBL" id="MBB5696676.1"/>
    </source>
</evidence>
<evidence type="ECO:0000313" key="9">
    <source>
        <dbReference type="Proteomes" id="UP000557739"/>
    </source>
</evidence>
<dbReference type="PANTHER" id="PTHR30250:SF10">
    <property type="entry name" value="LIPOPOLYSACCHARIDE BIOSYNTHESIS PROTEIN WZXC"/>
    <property type="match status" value="1"/>
</dbReference>
<feature type="transmembrane region" description="Helical" evidence="7">
    <location>
        <begin position="334"/>
        <end position="354"/>
    </location>
</feature>
<dbReference type="AlphaFoldDB" id="A0A7W9EHL1"/>
<proteinExistence type="inferred from homology"/>
<feature type="transmembrane region" description="Helical" evidence="7">
    <location>
        <begin position="390"/>
        <end position="410"/>
    </location>
</feature>
<gene>
    <name evidence="8" type="ORF">FHR19_000001</name>
</gene>
<evidence type="ECO:0000256" key="1">
    <source>
        <dbReference type="ARBA" id="ARBA00004651"/>
    </source>
</evidence>
<feature type="transmembrane region" description="Helical" evidence="7">
    <location>
        <begin position="254"/>
        <end position="272"/>
    </location>
</feature>
<dbReference type="GO" id="GO:0005886">
    <property type="term" value="C:plasma membrane"/>
    <property type="evidence" value="ECO:0007669"/>
    <property type="project" value="UniProtKB-SubCell"/>
</dbReference>
<comment type="caution">
    <text evidence="8">The sequence shown here is derived from an EMBL/GenBank/DDBJ whole genome shotgun (WGS) entry which is preliminary data.</text>
</comment>
<dbReference type="InterPro" id="IPR050833">
    <property type="entry name" value="Poly_Biosynth_Transport"/>
</dbReference>
<feature type="transmembrane region" description="Helical" evidence="7">
    <location>
        <begin position="456"/>
        <end position="476"/>
    </location>
</feature>
<name>A0A7W9EHL1_9SPHN</name>
<dbReference type="Pfam" id="PF13440">
    <property type="entry name" value="Polysacc_synt_3"/>
    <property type="match status" value="1"/>
</dbReference>
<evidence type="ECO:0000256" key="2">
    <source>
        <dbReference type="ARBA" id="ARBA00007430"/>
    </source>
</evidence>
<feature type="transmembrane region" description="Helical" evidence="7">
    <location>
        <begin position="160"/>
        <end position="180"/>
    </location>
</feature>
<evidence type="ECO:0000256" key="7">
    <source>
        <dbReference type="SAM" id="Phobius"/>
    </source>
</evidence>
<accession>A0A7W9EHL1</accession>
<evidence type="ECO:0000256" key="4">
    <source>
        <dbReference type="ARBA" id="ARBA00022692"/>
    </source>
</evidence>
<dbReference type="PANTHER" id="PTHR30250">
    <property type="entry name" value="PST FAMILY PREDICTED COLANIC ACID TRANSPORTER"/>
    <property type="match status" value="1"/>
</dbReference>
<dbReference type="RefSeq" id="WP_184023082.1">
    <property type="nucleotide sequence ID" value="NZ_JACIJJ010000001.1"/>
</dbReference>
<evidence type="ECO:0000256" key="6">
    <source>
        <dbReference type="ARBA" id="ARBA00023136"/>
    </source>
</evidence>
<keyword evidence="9" id="KW-1185">Reference proteome</keyword>
<feature type="transmembrane region" description="Helical" evidence="7">
    <location>
        <begin position="130"/>
        <end position="148"/>
    </location>
</feature>
<keyword evidence="6 7" id="KW-0472">Membrane</keyword>
<keyword evidence="3" id="KW-1003">Cell membrane</keyword>
<sequence>MAESADIPSNQRFDTLRQQVRSAVIWRSGTQFLGQLVTWGSTFLVIRILSPQDYGLFAMTQVVLALLNMLNGYGLASAVIQRPHVDKRLKRQLFGLLVLLNFGLGLAQVLMAPLAAAYFRQPIVADLLRVQALLYVATPFIAFPYALLARSMDFKGQAQANLASATLGAIVSLIGAFSGWGVWTLIAAPMALFWSRAIIMTWLARSLMWPSFDFRGAGDVVRFGGLMATSQLFWFLQSQADVFIAGRHLDPHTLGLYTTALFLTQVFVAKFLPTLNDVAFSAYARIQDDAAAMGAAFAKSSRIVMVAAMPFYAGLAVTAEPLVHVVLGEKWLEAAPLVRVLAIAMPFMTLQTLFAPATNARGLPGIAARLGAVGGILLPIAFVIGVQFGVTGLTIAWVSVWPLYLAITARRSLREVGLTAPALARAIAPPVLAGLAMAAIVALVDAGLPPVTPVSRLAVLIGTGALAYGGWLALFARDTLAELIAFVRRRD</sequence>
<feature type="transmembrane region" description="Helical" evidence="7">
    <location>
        <begin position="422"/>
        <end position="444"/>
    </location>
</feature>